<protein>
    <submittedName>
        <fullName evidence="2">Putative glycosyltransferase</fullName>
    </submittedName>
</protein>
<accession>A0A6M3IXY4</accession>
<keyword evidence="2" id="KW-0808">Transferase</keyword>
<dbReference type="EMBL" id="MT141472">
    <property type="protein sequence ID" value="QJA62486.1"/>
    <property type="molecule type" value="Genomic_DNA"/>
</dbReference>
<evidence type="ECO:0000313" key="2">
    <source>
        <dbReference type="EMBL" id="QJA62486.1"/>
    </source>
</evidence>
<sequence length="314" mass="35685">MIDNTKKTVIICGVLNKRGSTNIPQALSFIRFGFNVIPINYRTIISEYGMEYFGNLLIYIINKTNPVLVLFSKCNGVDPDIIKRCNKLTKTWLFNMDPISTIKRCPEVIEHARNAHFSSCTGGGVVEWFREQGVDNCVHIIEGLDYTIFKPVEPVDEFKAEISFIGTSTQERSRYKKLLEEAGIDVRFYGTGYSNKEMIEEDFAKICSSSKFMLSINTQNDIPMYFSDRVLRYLGCGSCVLHFDPIGTMDKFFKIGDEILTFKYDSELLEVINNTNIESAGKIALAGREKVLMNYTWDHSVATILNILGFVNGR</sequence>
<dbReference type="AlphaFoldDB" id="A0A6M3IXY4"/>
<feature type="domain" description="Spore protein YkvP/CgeB glycosyl transferase-like" evidence="1">
    <location>
        <begin position="177"/>
        <end position="305"/>
    </location>
</feature>
<evidence type="ECO:0000259" key="1">
    <source>
        <dbReference type="Pfam" id="PF13524"/>
    </source>
</evidence>
<organism evidence="2">
    <name type="scientific">viral metagenome</name>
    <dbReference type="NCBI Taxonomy" id="1070528"/>
    <lineage>
        <taxon>unclassified sequences</taxon>
        <taxon>metagenomes</taxon>
        <taxon>organismal metagenomes</taxon>
    </lineage>
</organism>
<proteinExistence type="predicted"/>
<reference evidence="2" key="1">
    <citation type="submission" date="2020-03" db="EMBL/GenBank/DDBJ databases">
        <title>The deep terrestrial virosphere.</title>
        <authorList>
            <person name="Holmfeldt K."/>
            <person name="Nilsson E."/>
            <person name="Simone D."/>
            <person name="Lopez-Fernandez M."/>
            <person name="Wu X."/>
            <person name="de Brujin I."/>
            <person name="Lundin D."/>
            <person name="Andersson A."/>
            <person name="Bertilsson S."/>
            <person name="Dopson M."/>
        </authorList>
    </citation>
    <scope>NUCLEOTIDE SEQUENCE</scope>
    <source>
        <strain evidence="2">MM415B00778</strain>
    </source>
</reference>
<dbReference type="Pfam" id="PF13524">
    <property type="entry name" value="Glyco_trans_1_2"/>
    <property type="match status" value="1"/>
</dbReference>
<name>A0A6M3IXY4_9ZZZZ</name>
<dbReference type="GO" id="GO:0016740">
    <property type="term" value="F:transferase activity"/>
    <property type="evidence" value="ECO:0007669"/>
    <property type="project" value="UniProtKB-KW"/>
</dbReference>
<gene>
    <name evidence="2" type="ORF">MM415B00778_0020</name>
</gene>
<dbReference type="InterPro" id="IPR055259">
    <property type="entry name" value="YkvP/CgeB_Glyco_trans-like"/>
</dbReference>